<evidence type="ECO:0000256" key="4">
    <source>
        <dbReference type="ARBA" id="ARBA00008391"/>
    </source>
</evidence>
<organism evidence="13 14">
    <name type="scientific">Thiopseudomonas acetoxidans</name>
    <dbReference type="NCBI Taxonomy" id="3041622"/>
    <lineage>
        <taxon>Bacteria</taxon>
        <taxon>Pseudomonadati</taxon>
        <taxon>Pseudomonadota</taxon>
        <taxon>Gammaproteobacteria</taxon>
        <taxon>Pseudomonadales</taxon>
        <taxon>Pseudomonadaceae</taxon>
        <taxon>Thiopseudomonas</taxon>
    </lineage>
</organism>
<dbReference type="InterPro" id="IPR029057">
    <property type="entry name" value="PRTase-like"/>
</dbReference>
<dbReference type="Gene3D" id="3.40.50.2020">
    <property type="match status" value="1"/>
</dbReference>
<comment type="caution">
    <text evidence="13">The sequence shown here is derived from an EMBL/GenBank/DDBJ whole genome shotgun (WGS) entry which is preliminary data.</text>
</comment>
<evidence type="ECO:0000256" key="5">
    <source>
        <dbReference type="ARBA" id="ARBA00011738"/>
    </source>
</evidence>
<dbReference type="RefSeq" id="WP_289409567.1">
    <property type="nucleotide sequence ID" value="NZ_JAUCDY010000001.1"/>
</dbReference>
<dbReference type="InterPro" id="IPR000836">
    <property type="entry name" value="PRTase_dom"/>
</dbReference>
<keyword evidence="14" id="KW-1185">Reference proteome</keyword>
<proteinExistence type="inferred from homology"/>
<gene>
    <name evidence="11" type="primary">apt</name>
    <name evidence="13" type="ORF">QEZ41_01395</name>
</gene>
<dbReference type="NCBIfam" id="NF002636">
    <property type="entry name" value="PRK02304.1-5"/>
    <property type="match status" value="1"/>
</dbReference>
<comment type="pathway">
    <text evidence="3 11">Purine metabolism; AMP biosynthesis via salvage pathway; AMP from adenine: step 1/1.</text>
</comment>
<keyword evidence="9 11" id="KW-0808">Transferase</keyword>
<evidence type="ECO:0000256" key="2">
    <source>
        <dbReference type="ARBA" id="ARBA00004496"/>
    </source>
</evidence>
<evidence type="ECO:0000256" key="3">
    <source>
        <dbReference type="ARBA" id="ARBA00004659"/>
    </source>
</evidence>
<comment type="subunit">
    <text evidence="5 11">Homodimer.</text>
</comment>
<evidence type="ECO:0000256" key="8">
    <source>
        <dbReference type="ARBA" id="ARBA00022676"/>
    </source>
</evidence>
<dbReference type="EMBL" id="JAUCDY010000001">
    <property type="protein sequence ID" value="MDM7856939.1"/>
    <property type="molecule type" value="Genomic_DNA"/>
</dbReference>
<keyword evidence="7 11" id="KW-0963">Cytoplasm</keyword>
<evidence type="ECO:0000256" key="7">
    <source>
        <dbReference type="ARBA" id="ARBA00022490"/>
    </source>
</evidence>
<dbReference type="Proteomes" id="UP001241056">
    <property type="component" value="Unassembled WGS sequence"/>
</dbReference>
<comment type="subcellular location">
    <subcellularLocation>
        <location evidence="2 11">Cytoplasm</location>
    </subcellularLocation>
</comment>
<sequence>MIFDEFTIKSLIRPIPDFPKPGNIFRDITPVFQSPRATRMVIDSLVQRYVESDFTHVGAIEARGFLLGAVVAYELNKPLILFRKKGKLPADVLSEPYDTNYEQSVLEVHADSLHEGDKVLLLDDIIASGATFLAAARLIRKMGANVYEVAGIVDLPELQGSELLQDIGIPTFTLTAFACNER</sequence>
<evidence type="ECO:0000256" key="9">
    <source>
        <dbReference type="ARBA" id="ARBA00022679"/>
    </source>
</evidence>
<dbReference type="PANTHER" id="PTHR11776:SF7">
    <property type="entry name" value="PHOSPHORIBOSYLTRANSFERASE DOMAIN-CONTAINING PROTEIN"/>
    <property type="match status" value="1"/>
</dbReference>
<dbReference type="NCBIfam" id="NF002634">
    <property type="entry name" value="PRK02304.1-3"/>
    <property type="match status" value="1"/>
</dbReference>
<comment type="function">
    <text evidence="11">Catalyzes a salvage reaction resulting in the formation of AMP, that is energically less costly than de novo synthesis.</text>
</comment>
<evidence type="ECO:0000256" key="6">
    <source>
        <dbReference type="ARBA" id="ARBA00011893"/>
    </source>
</evidence>
<comment type="catalytic activity">
    <reaction evidence="1 11">
        <text>AMP + diphosphate = 5-phospho-alpha-D-ribose 1-diphosphate + adenine</text>
        <dbReference type="Rhea" id="RHEA:16609"/>
        <dbReference type="ChEBI" id="CHEBI:16708"/>
        <dbReference type="ChEBI" id="CHEBI:33019"/>
        <dbReference type="ChEBI" id="CHEBI:58017"/>
        <dbReference type="ChEBI" id="CHEBI:456215"/>
        <dbReference type="EC" id="2.4.2.7"/>
    </reaction>
</comment>
<comment type="similarity">
    <text evidence="4 11">Belongs to the purine/pyrimidine phosphoribosyltransferase family.</text>
</comment>
<evidence type="ECO:0000256" key="11">
    <source>
        <dbReference type="HAMAP-Rule" id="MF_00004"/>
    </source>
</evidence>
<keyword evidence="10 11" id="KW-0660">Purine salvage</keyword>
<dbReference type="InterPro" id="IPR005764">
    <property type="entry name" value="Ade_phspho_trans"/>
</dbReference>
<dbReference type="SUPFAM" id="SSF53271">
    <property type="entry name" value="PRTase-like"/>
    <property type="match status" value="1"/>
</dbReference>
<dbReference type="Pfam" id="PF00156">
    <property type="entry name" value="Pribosyltran"/>
    <property type="match status" value="1"/>
</dbReference>
<dbReference type="HAMAP" id="MF_00004">
    <property type="entry name" value="Aden_phosphoribosyltr"/>
    <property type="match status" value="1"/>
</dbReference>
<evidence type="ECO:0000259" key="12">
    <source>
        <dbReference type="Pfam" id="PF00156"/>
    </source>
</evidence>
<feature type="domain" description="Phosphoribosyltransferase" evidence="12">
    <location>
        <begin position="41"/>
        <end position="154"/>
    </location>
</feature>
<protein>
    <recommendedName>
        <fullName evidence="6 11">Adenine phosphoribosyltransferase</fullName>
        <shortName evidence="11">APRT</shortName>
        <ecNumber evidence="6 11">2.4.2.7</ecNumber>
    </recommendedName>
</protein>
<keyword evidence="8 11" id="KW-0328">Glycosyltransferase</keyword>
<dbReference type="InterPro" id="IPR050120">
    <property type="entry name" value="Adenine_PRTase"/>
</dbReference>
<name>A0ABT7SLP2_9GAMM</name>
<accession>A0ABT7SLP2</accession>
<reference evidence="13 14" key="1">
    <citation type="submission" date="2023-06" db="EMBL/GenBank/DDBJ databases">
        <title>Thiopseudomonas sp. CY1220 draft genome sequence.</title>
        <authorList>
            <person name="Zhao G."/>
            <person name="An M."/>
        </authorList>
    </citation>
    <scope>NUCLEOTIDE SEQUENCE [LARGE SCALE GENOMIC DNA]</scope>
    <source>
        <strain evidence="13 14">CY1220</strain>
    </source>
</reference>
<evidence type="ECO:0000256" key="1">
    <source>
        <dbReference type="ARBA" id="ARBA00000868"/>
    </source>
</evidence>
<evidence type="ECO:0000313" key="13">
    <source>
        <dbReference type="EMBL" id="MDM7856939.1"/>
    </source>
</evidence>
<dbReference type="CDD" id="cd06223">
    <property type="entry name" value="PRTases_typeI"/>
    <property type="match status" value="1"/>
</dbReference>
<dbReference type="GO" id="GO:0003999">
    <property type="term" value="F:adenine phosphoribosyltransferase activity"/>
    <property type="evidence" value="ECO:0007669"/>
    <property type="project" value="UniProtKB-EC"/>
</dbReference>
<evidence type="ECO:0000313" key="14">
    <source>
        <dbReference type="Proteomes" id="UP001241056"/>
    </source>
</evidence>
<evidence type="ECO:0000256" key="10">
    <source>
        <dbReference type="ARBA" id="ARBA00022726"/>
    </source>
</evidence>
<dbReference type="EC" id="2.4.2.7" evidence="6 11"/>
<dbReference type="PANTHER" id="PTHR11776">
    <property type="entry name" value="ADENINE PHOSPHORIBOSYLTRANSFERASE"/>
    <property type="match status" value="1"/>
</dbReference>